<dbReference type="Pfam" id="PF05700">
    <property type="entry name" value="BCAS2"/>
    <property type="match status" value="1"/>
</dbReference>
<name>A0A1V9WZD4_9ACAR</name>
<keyword evidence="7" id="KW-0539">Nucleus</keyword>
<evidence type="ECO:0000256" key="7">
    <source>
        <dbReference type="ARBA" id="ARBA00023242"/>
    </source>
</evidence>
<feature type="region of interest" description="Disordered" evidence="8">
    <location>
        <begin position="230"/>
        <end position="274"/>
    </location>
</feature>
<reference evidence="9 10" key="1">
    <citation type="journal article" date="2017" name="Gigascience">
        <title>Draft genome of the honey bee ectoparasitic mite, Tropilaelaps mercedesae, is shaped by the parasitic life history.</title>
        <authorList>
            <person name="Dong X."/>
            <person name="Armstrong S.D."/>
            <person name="Xia D."/>
            <person name="Makepeace B.L."/>
            <person name="Darby A.C."/>
            <person name="Kadowaki T."/>
        </authorList>
    </citation>
    <scope>NUCLEOTIDE SEQUENCE [LARGE SCALE GENOMIC DNA]</scope>
    <source>
        <strain evidence="9">Wuxi-XJTLU</strain>
    </source>
</reference>
<dbReference type="GO" id="GO:0071011">
    <property type="term" value="C:precatalytic spliceosome"/>
    <property type="evidence" value="ECO:0007669"/>
    <property type="project" value="TreeGrafter"/>
</dbReference>
<dbReference type="Proteomes" id="UP000192247">
    <property type="component" value="Unassembled WGS sequence"/>
</dbReference>
<comment type="subcellular location">
    <subcellularLocation>
        <location evidence="1">Nucleus</location>
    </subcellularLocation>
</comment>
<dbReference type="PANTHER" id="PTHR13296:SF0">
    <property type="entry name" value="PRE-MRNA-SPLICING FACTOR SPF27"/>
    <property type="match status" value="1"/>
</dbReference>
<evidence type="ECO:0000256" key="4">
    <source>
        <dbReference type="ARBA" id="ARBA00022664"/>
    </source>
</evidence>
<comment type="similarity">
    <text evidence="2">Belongs to the SPF27 family.</text>
</comment>
<feature type="compositionally biased region" description="Basic and acidic residues" evidence="8">
    <location>
        <begin position="251"/>
        <end position="274"/>
    </location>
</feature>
<dbReference type="GO" id="GO:0006397">
    <property type="term" value="P:mRNA processing"/>
    <property type="evidence" value="ECO:0007669"/>
    <property type="project" value="UniProtKB-KW"/>
</dbReference>
<gene>
    <name evidence="9" type="ORF">BIW11_14093</name>
</gene>
<keyword evidence="5" id="KW-0747">Spliceosome</keyword>
<accession>A0A1V9WZD4</accession>
<dbReference type="InterPro" id="IPR008409">
    <property type="entry name" value="SPF27"/>
</dbReference>
<evidence type="ECO:0000256" key="5">
    <source>
        <dbReference type="ARBA" id="ARBA00022728"/>
    </source>
</evidence>
<comment type="caution">
    <text evidence="9">The sequence shown here is derived from an EMBL/GenBank/DDBJ whole genome shotgun (WGS) entry which is preliminary data.</text>
</comment>
<protein>
    <recommendedName>
        <fullName evidence="3">Pre-mRNA-splicing factor SPF27</fullName>
    </recommendedName>
</protein>
<keyword evidence="10" id="KW-1185">Reference proteome</keyword>
<evidence type="ECO:0000256" key="8">
    <source>
        <dbReference type="SAM" id="MobiDB-lite"/>
    </source>
</evidence>
<evidence type="ECO:0000313" key="9">
    <source>
        <dbReference type="EMBL" id="OQR66531.1"/>
    </source>
</evidence>
<dbReference type="EMBL" id="MNPL01032073">
    <property type="protein sequence ID" value="OQR66531.1"/>
    <property type="molecule type" value="Genomic_DNA"/>
</dbReference>
<dbReference type="GO" id="GO:0008380">
    <property type="term" value="P:RNA splicing"/>
    <property type="evidence" value="ECO:0007669"/>
    <property type="project" value="UniProtKB-KW"/>
</dbReference>
<organism evidence="9 10">
    <name type="scientific">Tropilaelaps mercedesae</name>
    <dbReference type="NCBI Taxonomy" id="418985"/>
    <lineage>
        <taxon>Eukaryota</taxon>
        <taxon>Metazoa</taxon>
        <taxon>Ecdysozoa</taxon>
        <taxon>Arthropoda</taxon>
        <taxon>Chelicerata</taxon>
        <taxon>Arachnida</taxon>
        <taxon>Acari</taxon>
        <taxon>Parasitiformes</taxon>
        <taxon>Mesostigmata</taxon>
        <taxon>Gamasina</taxon>
        <taxon>Dermanyssoidea</taxon>
        <taxon>Laelapidae</taxon>
        <taxon>Tropilaelaps</taxon>
    </lineage>
</organism>
<dbReference type="AlphaFoldDB" id="A0A1V9WZD4"/>
<evidence type="ECO:0000256" key="1">
    <source>
        <dbReference type="ARBA" id="ARBA00004123"/>
    </source>
</evidence>
<dbReference type="GO" id="GO:0071013">
    <property type="term" value="C:catalytic step 2 spliceosome"/>
    <property type="evidence" value="ECO:0007669"/>
    <property type="project" value="TreeGrafter"/>
</dbReference>
<evidence type="ECO:0000256" key="3">
    <source>
        <dbReference type="ARBA" id="ARBA00014158"/>
    </source>
</evidence>
<dbReference type="OrthoDB" id="205794at2759"/>
<evidence type="ECO:0000313" key="10">
    <source>
        <dbReference type="Proteomes" id="UP000192247"/>
    </source>
</evidence>
<dbReference type="InParanoid" id="A0A1V9WZD4"/>
<proteinExistence type="inferred from homology"/>
<feature type="compositionally biased region" description="Polar residues" evidence="8">
    <location>
        <begin position="236"/>
        <end position="249"/>
    </location>
</feature>
<sequence length="274" mass="30951">MVYQVIGGGTGAGGLGARAAGGPGGDLGAVVVDALPYIDHEYEGPGVREAVLAMVEEETRRYRPTKNYLEHLPPLNLHAFETDIIRAELERLQSRTPMDMISMKRYELPPPVHGRHNDLQAWTEAVDNSYAQLEQQVTRIINLELLEKYGAEVCKAHNEVLVGLARNVQGRLRDIRSQIQDIHLGRKTRQTEVGERLQLLESQWVGLVSKNYEIERACVELEKETSAPDEQFMKGWTSQLDNDNKTNIIKNGDEDHHNDEEHDEPPLKKARAFE</sequence>
<dbReference type="FunCoup" id="A0A1V9WZD4">
    <property type="interactions" value="1390"/>
</dbReference>
<dbReference type="STRING" id="418985.A0A1V9WZD4"/>
<evidence type="ECO:0000256" key="2">
    <source>
        <dbReference type="ARBA" id="ARBA00010788"/>
    </source>
</evidence>
<dbReference type="GO" id="GO:0000974">
    <property type="term" value="C:Prp19 complex"/>
    <property type="evidence" value="ECO:0007669"/>
    <property type="project" value="TreeGrafter"/>
</dbReference>
<keyword evidence="6" id="KW-0508">mRNA splicing</keyword>
<dbReference type="PANTHER" id="PTHR13296">
    <property type="entry name" value="BCAS2 PROTEIN"/>
    <property type="match status" value="1"/>
</dbReference>
<evidence type="ECO:0000256" key="6">
    <source>
        <dbReference type="ARBA" id="ARBA00023187"/>
    </source>
</evidence>
<keyword evidence="4" id="KW-0507">mRNA processing</keyword>